<feature type="transmembrane region" description="Helical" evidence="1">
    <location>
        <begin position="12"/>
        <end position="33"/>
    </location>
</feature>
<evidence type="ECO:0000256" key="1">
    <source>
        <dbReference type="SAM" id="Phobius"/>
    </source>
</evidence>
<organism evidence="2 3">
    <name type="scientific">Arachis hypogaea</name>
    <name type="common">Peanut</name>
    <dbReference type="NCBI Taxonomy" id="3818"/>
    <lineage>
        <taxon>Eukaryota</taxon>
        <taxon>Viridiplantae</taxon>
        <taxon>Streptophyta</taxon>
        <taxon>Embryophyta</taxon>
        <taxon>Tracheophyta</taxon>
        <taxon>Spermatophyta</taxon>
        <taxon>Magnoliopsida</taxon>
        <taxon>eudicotyledons</taxon>
        <taxon>Gunneridae</taxon>
        <taxon>Pentapetalae</taxon>
        <taxon>rosids</taxon>
        <taxon>fabids</taxon>
        <taxon>Fabales</taxon>
        <taxon>Fabaceae</taxon>
        <taxon>Papilionoideae</taxon>
        <taxon>50 kb inversion clade</taxon>
        <taxon>dalbergioids sensu lato</taxon>
        <taxon>Dalbergieae</taxon>
        <taxon>Pterocarpus clade</taxon>
        <taxon>Arachis</taxon>
    </lineage>
</organism>
<accession>A0A444Z7L9</accession>
<evidence type="ECO:0000313" key="3">
    <source>
        <dbReference type="Proteomes" id="UP000289738"/>
    </source>
</evidence>
<name>A0A444Z7L9_ARAHY</name>
<dbReference type="EMBL" id="SDMP01000015">
    <property type="protein sequence ID" value="RYR10161.1"/>
    <property type="molecule type" value="Genomic_DNA"/>
</dbReference>
<keyword evidence="1" id="KW-1133">Transmembrane helix</keyword>
<dbReference type="AlphaFoldDB" id="A0A444Z7L9"/>
<protein>
    <submittedName>
        <fullName evidence="2">Uncharacterized protein</fullName>
    </submittedName>
</protein>
<evidence type="ECO:0000313" key="2">
    <source>
        <dbReference type="EMBL" id="RYR10161.1"/>
    </source>
</evidence>
<reference evidence="2 3" key="1">
    <citation type="submission" date="2019-01" db="EMBL/GenBank/DDBJ databases">
        <title>Sequencing of cultivated peanut Arachis hypogaea provides insights into genome evolution and oil improvement.</title>
        <authorList>
            <person name="Chen X."/>
        </authorList>
    </citation>
    <scope>NUCLEOTIDE SEQUENCE [LARGE SCALE GENOMIC DNA]</scope>
    <source>
        <strain evidence="3">cv. Fuhuasheng</strain>
        <tissue evidence="2">Leaves</tissue>
    </source>
</reference>
<dbReference type="Proteomes" id="UP000289738">
    <property type="component" value="Chromosome B05"/>
</dbReference>
<comment type="caution">
    <text evidence="2">The sequence shown here is derived from an EMBL/GenBank/DDBJ whole genome shotgun (WGS) entry which is preliminary data.</text>
</comment>
<keyword evidence="3" id="KW-1185">Reference proteome</keyword>
<keyword evidence="1" id="KW-0812">Transmembrane</keyword>
<keyword evidence="1" id="KW-0472">Membrane</keyword>
<proteinExistence type="predicted"/>
<feature type="transmembrane region" description="Helical" evidence="1">
    <location>
        <begin position="65"/>
        <end position="84"/>
    </location>
</feature>
<sequence length="94" mass="10539">MSNGKQPRYCAKLIFGFIMMLVSIIIIPVKFLLQLLGTFQVLADRSPGLLDFHLDLVSLEATTKVLVLIMFYMLLLHVVVVVGGDNIEDDDNED</sequence>
<gene>
    <name evidence="2" type="ORF">Ahy_B05g078638</name>
</gene>